<dbReference type="AlphaFoldDB" id="A0A397VMB4"/>
<evidence type="ECO:0000313" key="2">
    <source>
        <dbReference type="EMBL" id="RIB21033.1"/>
    </source>
</evidence>
<evidence type="ECO:0000313" key="3">
    <source>
        <dbReference type="Proteomes" id="UP000266673"/>
    </source>
</evidence>
<dbReference type="OrthoDB" id="2305685at2759"/>
<feature type="chain" id="PRO_5017363597" evidence="1">
    <location>
        <begin position="25"/>
        <end position="178"/>
    </location>
</feature>
<feature type="signal peptide" evidence="1">
    <location>
        <begin position="1"/>
        <end position="24"/>
    </location>
</feature>
<protein>
    <submittedName>
        <fullName evidence="2">Uncharacterized protein</fullName>
    </submittedName>
</protein>
<comment type="caution">
    <text evidence="2">The sequence shown here is derived from an EMBL/GenBank/DDBJ whole genome shotgun (WGS) entry which is preliminary data.</text>
</comment>
<keyword evidence="1" id="KW-0732">Signal</keyword>
<organism evidence="2 3">
    <name type="scientific">Gigaspora rosea</name>
    <dbReference type="NCBI Taxonomy" id="44941"/>
    <lineage>
        <taxon>Eukaryota</taxon>
        <taxon>Fungi</taxon>
        <taxon>Fungi incertae sedis</taxon>
        <taxon>Mucoromycota</taxon>
        <taxon>Glomeromycotina</taxon>
        <taxon>Glomeromycetes</taxon>
        <taxon>Diversisporales</taxon>
        <taxon>Gigasporaceae</taxon>
        <taxon>Gigaspora</taxon>
    </lineage>
</organism>
<proteinExistence type="predicted"/>
<sequence length="178" mass="19810">MNMKISYLSLVLIFLIAIIKESTGGIIPQSDTSLANPLLKRHEDEVCYNYLVLTATFDYKNTTGVITLAGDDSRPVAFIYGLISRGVGDPKTFNIFLEDCDHKIVYNLTDDLDLKFDGHGGTKPFCAYIHLDIFKFYYGDGDHGDKRKRQDGDPKYVCMSNSGSCDTSAQFNPGLQGQ</sequence>
<evidence type="ECO:0000256" key="1">
    <source>
        <dbReference type="SAM" id="SignalP"/>
    </source>
</evidence>
<reference evidence="2 3" key="1">
    <citation type="submission" date="2018-06" db="EMBL/GenBank/DDBJ databases">
        <title>Comparative genomics reveals the genomic features of Rhizophagus irregularis, R. cerebriforme, R. diaphanum and Gigaspora rosea, and their symbiotic lifestyle signature.</title>
        <authorList>
            <person name="Morin E."/>
            <person name="San Clemente H."/>
            <person name="Chen E.C.H."/>
            <person name="De La Providencia I."/>
            <person name="Hainaut M."/>
            <person name="Kuo A."/>
            <person name="Kohler A."/>
            <person name="Murat C."/>
            <person name="Tang N."/>
            <person name="Roy S."/>
            <person name="Loubradou J."/>
            <person name="Henrissat B."/>
            <person name="Grigoriev I.V."/>
            <person name="Corradi N."/>
            <person name="Roux C."/>
            <person name="Martin F.M."/>
        </authorList>
    </citation>
    <scope>NUCLEOTIDE SEQUENCE [LARGE SCALE GENOMIC DNA]</scope>
    <source>
        <strain evidence="2 3">DAOM 194757</strain>
    </source>
</reference>
<gene>
    <name evidence="2" type="ORF">C2G38_2244188</name>
</gene>
<accession>A0A397VMB4</accession>
<keyword evidence="3" id="KW-1185">Reference proteome</keyword>
<dbReference type="EMBL" id="QKWP01000383">
    <property type="protein sequence ID" value="RIB21033.1"/>
    <property type="molecule type" value="Genomic_DNA"/>
</dbReference>
<dbReference type="Proteomes" id="UP000266673">
    <property type="component" value="Unassembled WGS sequence"/>
</dbReference>
<name>A0A397VMB4_9GLOM</name>